<evidence type="ECO:0000313" key="2">
    <source>
        <dbReference type="EMBL" id="KAK3096779.1"/>
    </source>
</evidence>
<dbReference type="AlphaFoldDB" id="A0AA89BWA7"/>
<dbReference type="Pfam" id="PF00078">
    <property type="entry name" value="RVT_1"/>
    <property type="match status" value="1"/>
</dbReference>
<reference evidence="2" key="1">
    <citation type="submission" date="2019-08" db="EMBL/GenBank/DDBJ databases">
        <title>The improved chromosome-level genome for the pearl oyster Pinctada fucata martensii using PacBio sequencing and Hi-C.</title>
        <authorList>
            <person name="Zheng Z."/>
        </authorList>
    </citation>
    <scope>NUCLEOTIDE SEQUENCE</scope>
    <source>
        <strain evidence="2">ZZ-2019</strain>
        <tissue evidence="2">Adductor muscle</tissue>
    </source>
</reference>
<accession>A0AA89BWA7</accession>
<dbReference type="PANTHER" id="PTHR33395">
    <property type="entry name" value="TRANSCRIPTASE, PUTATIVE-RELATED-RELATED"/>
    <property type="match status" value="1"/>
</dbReference>
<sequence length="253" mass="28749">MEDVVSEDLTQNPKCFWSYINSRKQDSSSIATLKSSDGYLHSDTESKAAILNKQFQSVFTREDNSSLPDLGDSPYQPMSRIKISLTGVVKLLKGLRPFKATGPDEVPAFILKQAAESIAPFLTRLFKQSLDDGTIPNEWRLANIVPIYKKGDKHQPCNYRPLSHTSISCKLLEHAIHSSVMDHFGRQNILCDEQHGFRARRSCETQLVTTLDEIARNMDDGQQTDIILLDFFKAIDKEPHRRLLKKIEHYGIT</sequence>
<dbReference type="PANTHER" id="PTHR33395:SF22">
    <property type="entry name" value="REVERSE TRANSCRIPTASE DOMAIN-CONTAINING PROTEIN"/>
    <property type="match status" value="1"/>
</dbReference>
<protein>
    <recommendedName>
        <fullName evidence="1">Reverse transcriptase domain-containing protein</fullName>
    </recommendedName>
</protein>
<dbReference type="GO" id="GO:0007508">
    <property type="term" value="P:larval heart development"/>
    <property type="evidence" value="ECO:0007669"/>
    <property type="project" value="TreeGrafter"/>
</dbReference>
<dbReference type="Proteomes" id="UP001186944">
    <property type="component" value="Unassembled WGS sequence"/>
</dbReference>
<comment type="caution">
    <text evidence="2">The sequence shown here is derived from an EMBL/GenBank/DDBJ whole genome shotgun (WGS) entry which is preliminary data.</text>
</comment>
<proteinExistence type="predicted"/>
<gene>
    <name evidence="2" type="ORF">FSP39_003228</name>
</gene>
<name>A0AA89BWA7_PINIB</name>
<evidence type="ECO:0000259" key="1">
    <source>
        <dbReference type="Pfam" id="PF00078"/>
    </source>
</evidence>
<organism evidence="2 3">
    <name type="scientific">Pinctada imbricata</name>
    <name type="common">Atlantic pearl-oyster</name>
    <name type="synonym">Pinctada martensii</name>
    <dbReference type="NCBI Taxonomy" id="66713"/>
    <lineage>
        <taxon>Eukaryota</taxon>
        <taxon>Metazoa</taxon>
        <taxon>Spiralia</taxon>
        <taxon>Lophotrochozoa</taxon>
        <taxon>Mollusca</taxon>
        <taxon>Bivalvia</taxon>
        <taxon>Autobranchia</taxon>
        <taxon>Pteriomorphia</taxon>
        <taxon>Pterioida</taxon>
        <taxon>Pterioidea</taxon>
        <taxon>Pteriidae</taxon>
        <taxon>Pinctada</taxon>
    </lineage>
</organism>
<dbReference type="EMBL" id="VSWD01000007">
    <property type="protein sequence ID" value="KAK3096779.1"/>
    <property type="molecule type" value="Genomic_DNA"/>
</dbReference>
<evidence type="ECO:0000313" key="3">
    <source>
        <dbReference type="Proteomes" id="UP001186944"/>
    </source>
</evidence>
<dbReference type="InterPro" id="IPR000477">
    <property type="entry name" value="RT_dom"/>
</dbReference>
<dbReference type="GO" id="GO:0031012">
    <property type="term" value="C:extracellular matrix"/>
    <property type="evidence" value="ECO:0007669"/>
    <property type="project" value="TreeGrafter"/>
</dbReference>
<dbReference type="GO" id="GO:0061343">
    <property type="term" value="P:cell adhesion involved in heart morphogenesis"/>
    <property type="evidence" value="ECO:0007669"/>
    <property type="project" value="TreeGrafter"/>
</dbReference>
<feature type="domain" description="Reverse transcriptase" evidence="1">
    <location>
        <begin position="151"/>
        <end position="252"/>
    </location>
</feature>
<keyword evidence="3" id="KW-1185">Reference proteome</keyword>